<protein>
    <submittedName>
        <fullName evidence="1">Flagellar biosynthesis protein</fullName>
    </submittedName>
</protein>
<reference evidence="1 2" key="1">
    <citation type="journal article" date="2024" name="Chem. Sci.">
        <title>Discovery of megapolipeptins by genome mining of a Burkholderiales bacteria collection.</title>
        <authorList>
            <person name="Paulo B.S."/>
            <person name="Recchia M.J.J."/>
            <person name="Lee S."/>
            <person name="Fergusson C.H."/>
            <person name="Romanowski S.B."/>
            <person name="Hernandez A."/>
            <person name="Krull N."/>
            <person name="Liu D.Y."/>
            <person name="Cavanagh H."/>
            <person name="Bos A."/>
            <person name="Gray C.A."/>
            <person name="Murphy B.T."/>
            <person name="Linington R.G."/>
            <person name="Eustaquio A.S."/>
        </authorList>
    </citation>
    <scope>NUCLEOTIDE SEQUENCE [LARGE SCALE GENOMIC DNA]</scope>
    <source>
        <strain evidence="1 2">RL17-351-BIE-A</strain>
    </source>
</reference>
<keyword evidence="1" id="KW-0966">Cell projection</keyword>
<organism evidence="1 2">
    <name type="scientific">Paraburkholderia phytofirmans</name>
    <dbReference type="NCBI Taxonomy" id="261302"/>
    <lineage>
        <taxon>Bacteria</taxon>
        <taxon>Pseudomonadati</taxon>
        <taxon>Pseudomonadota</taxon>
        <taxon>Betaproteobacteria</taxon>
        <taxon>Burkholderiales</taxon>
        <taxon>Burkholderiaceae</taxon>
        <taxon>Paraburkholderia</taxon>
    </lineage>
</organism>
<dbReference type="EMBL" id="JAQQDR010000002">
    <property type="protein sequence ID" value="MFM0237764.1"/>
    <property type="molecule type" value="Genomic_DNA"/>
</dbReference>
<name>A0ABW9BAT9_9BURK</name>
<sequence>MREVEASRAREAEQETARLVERVRALKRRAWRRGYDAGRRMGLRELVVPSAATSFASRCLEERLAALVLDAVVEILGELPPDVVLRNRLRRCLGALRAQQVLSVRVSTDDCAETQRIARSLEQELNVPLFIVLADAGLPAHSLVVETVQGVIDGSLTPQLRVLERGVRDAINLVLNEYRYIDGESEKKFAVIEDGLRDVIDLLAGSWGTQHRGGAR</sequence>
<evidence type="ECO:0000313" key="2">
    <source>
        <dbReference type="Proteomes" id="UP001629274"/>
    </source>
</evidence>
<proteinExistence type="predicted"/>
<evidence type="ECO:0000313" key="1">
    <source>
        <dbReference type="EMBL" id="MFM0237764.1"/>
    </source>
</evidence>
<keyword evidence="2" id="KW-1185">Reference proteome</keyword>
<gene>
    <name evidence="1" type="ORF">PQR03_06445</name>
</gene>
<dbReference type="RefSeq" id="WP_408257233.1">
    <property type="nucleotide sequence ID" value="NZ_JAQQCK010000001.1"/>
</dbReference>
<keyword evidence="1" id="KW-0969">Cilium</keyword>
<accession>A0ABW9BAT9</accession>
<dbReference type="Proteomes" id="UP001629274">
    <property type="component" value="Unassembled WGS sequence"/>
</dbReference>
<keyword evidence="1" id="KW-0282">Flagellum</keyword>
<comment type="caution">
    <text evidence="1">The sequence shown here is derived from an EMBL/GenBank/DDBJ whole genome shotgun (WGS) entry which is preliminary data.</text>
</comment>